<dbReference type="PANTHER" id="PTHR12059:SF5">
    <property type="entry name" value="LARGE RIBOSOMAL SUBUNIT PROTEIN UL23M"/>
    <property type="match status" value="1"/>
</dbReference>
<dbReference type="EMBL" id="ML178817">
    <property type="protein sequence ID" value="TFL05334.1"/>
    <property type="molecule type" value="Genomic_DNA"/>
</dbReference>
<evidence type="ECO:0000256" key="3">
    <source>
        <dbReference type="ARBA" id="ARBA00023274"/>
    </source>
</evidence>
<organism evidence="6 7">
    <name type="scientific">Pterulicium gracile</name>
    <dbReference type="NCBI Taxonomy" id="1884261"/>
    <lineage>
        <taxon>Eukaryota</taxon>
        <taxon>Fungi</taxon>
        <taxon>Dikarya</taxon>
        <taxon>Basidiomycota</taxon>
        <taxon>Agaricomycotina</taxon>
        <taxon>Agaricomycetes</taxon>
        <taxon>Agaricomycetidae</taxon>
        <taxon>Agaricales</taxon>
        <taxon>Pleurotineae</taxon>
        <taxon>Pterulaceae</taxon>
        <taxon>Pterulicium</taxon>
    </lineage>
</organism>
<proteinExistence type="inferred from homology"/>
<dbReference type="Proteomes" id="UP000305067">
    <property type="component" value="Unassembled WGS sequence"/>
</dbReference>
<dbReference type="Gene3D" id="3.30.70.330">
    <property type="match status" value="1"/>
</dbReference>
<dbReference type="GO" id="GO:0005762">
    <property type="term" value="C:mitochondrial large ribosomal subunit"/>
    <property type="evidence" value="ECO:0007669"/>
    <property type="project" value="TreeGrafter"/>
</dbReference>
<keyword evidence="3" id="KW-0687">Ribonucleoprotein</keyword>
<evidence type="ECO:0000256" key="4">
    <source>
        <dbReference type="ARBA" id="ARBA00039977"/>
    </source>
</evidence>
<dbReference type="InterPro" id="IPR012678">
    <property type="entry name" value="Ribosomal_uL23/eL15/eS24_sf"/>
</dbReference>
<protein>
    <recommendedName>
        <fullName evidence="4">Large ribosomal subunit protein uL23m</fullName>
    </recommendedName>
</protein>
<dbReference type="GO" id="GO:0032543">
    <property type="term" value="P:mitochondrial translation"/>
    <property type="evidence" value="ECO:0007669"/>
    <property type="project" value="TreeGrafter"/>
</dbReference>
<dbReference type="SUPFAM" id="SSF54189">
    <property type="entry name" value="Ribosomal proteins S24e, L23 and L15e"/>
    <property type="match status" value="1"/>
</dbReference>
<evidence type="ECO:0000256" key="1">
    <source>
        <dbReference type="ARBA" id="ARBA00006700"/>
    </source>
</evidence>
<reference evidence="6 7" key="1">
    <citation type="journal article" date="2019" name="Nat. Ecol. Evol.">
        <title>Megaphylogeny resolves global patterns of mushroom evolution.</title>
        <authorList>
            <person name="Varga T."/>
            <person name="Krizsan K."/>
            <person name="Foldi C."/>
            <person name="Dima B."/>
            <person name="Sanchez-Garcia M."/>
            <person name="Sanchez-Ramirez S."/>
            <person name="Szollosi G.J."/>
            <person name="Szarkandi J.G."/>
            <person name="Papp V."/>
            <person name="Albert L."/>
            <person name="Andreopoulos W."/>
            <person name="Angelini C."/>
            <person name="Antonin V."/>
            <person name="Barry K.W."/>
            <person name="Bougher N.L."/>
            <person name="Buchanan P."/>
            <person name="Buyck B."/>
            <person name="Bense V."/>
            <person name="Catcheside P."/>
            <person name="Chovatia M."/>
            <person name="Cooper J."/>
            <person name="Damon W."/>
            <person name="Desjardin D."/>
            <person name="Finy P."/>
            <person name="Geml J."/>
            <person name="Haridas S."/>
            <person name="Hughes K."/>
            <person name="Justo A."/>
            <person name="Karasinski D."/>
            <person name="Kautmanova I."/>
            <person name="Kiss B."/>
            <person name="Kocsube S."/>
            <person name="Kotiranta H."/>
            <person name="LaButti K.M."/>
            <person name="Lechner B.E."/>
            <person name="Liimatainen K."/>
            <person name="Lipzen A."/>
            <person name="Lukacs Z."/>
            <person name="Mihaltcheva S."/>
            <person name="Morgado L.N."/>
            <person name="Niskanen T."/>
            <person name="Noordeloos M.E."/>
            <person name="Ohm R.A."/>
            <person name="Ortiz-Santana B."/>
            <person name="Ovrebo C."/>
            <person name="Racz N."/>
            <person name="Riley R."/>
            <person name="Savchenko A."/>
            <person name="Shiryaev A."/>
            <person name="Soop K."/>
            <person name="Spirin V."/>
            <person name="Szebenyi C."/>
            <person name="Tomsovsky M."/>
            <person name="Tulloss R.E."/>
            <person name="Uehling J."/>
            <person name="Grigoriev I.V."/>
            <person name="Vagvolgyi C."/>
            <person name="Papp T."/>
            <person name="Martin F.M."/>
            <person name="Miettinen O."/>
            <person name="Hibbett D.S."/>
            <person name="Nagy L.G."/>
        </authorList>
    </citation>
    <scope>NUCLEOTIDE SEQUENCE [LARGE SCALE GENOMIC DNA]</scope>
    <source>
        <strain evidence="6 7">CBS 309.79</strain>
    </source>
</reference>
<dbReference type="InterPro" id="IPR012677">
    <property type="entry name" value="Nucleotide-bd_a/b_plait_sf"/>
</dbReference>
<dbReference type="PANTHER" id="PTHR12059">
    <property type="entry name" value="RIBOSOMAL PROTEIN L23-RELATED"/>
    <property type="match status" value="1"/>
</dbReference>
<feature type="region of interest" description="Disordered" evidence="5">
    <location>
        <begin position="22"/>
        <end position="59"/>
    </location>
</feature>
<evidence type="ECO:0000256" key="2">
    <source>
        <dbReference type="ARBA" id="ARBA00022980"/>
    </source>
</evidence>
<keyword evidence="7" id="KW-1185">Reference proteome</keyword>
<keyword evidence="2" id="KW-0689">Ribosomal protein</keyword>
<dbReference type="STRING" id="1884261.A0A5C3R3E5"/>
<dbReference type="AlphaFoldDB" id="A0A5C3R3E5"/>
<sequence length="319" mass="36856">MPATAILRRLYATKVPSEALAARTSSTPLAVRERRQRRRGVRRPIQPGKSDSLPAGTTPTEHARFRRLNAQGTLGSQTSAPTEKEWLDMLNERRQRLRGFRTHKVPVTTAEGTTTWEERTHIVGQPVYLPNVVFRMVPNQVKPGEQYNPYEATFRVPPSITKTDIRSYLHAVYGVATTYIRTDNYISALYRTRVGFVRRANKTYKRAVVGLVEPFYYPQLKEFMTREEQEAREQSLEDQHHKTVLDVMRKTEMLRMTKTEVTWKPEWKWRGTTDIKRSNILRLVAEKRAKREGIVEGHVQAWREARAKGEKIEVGKGGA</sequence>
<dbReference type="InterPro" id="IPR013025">
    <property type="entry name" value="Ribosomal_uL23-like"/>
</dbReference>
<evidence type="ECO:0000313" key="6">
    <source>
        <dbReference type="EMBL" id="TFL05334.1"/>
    </source>
</evidence>
<comment type="similarity">
    <text evidence="1">Belongs to the universal ribosomal protein uL23 family.</text>
</comment>
<accession>A0A5C3R3E5</accession>
<evidence type="ECO:0000256" key="5">
    <source>
        <dbReference type="SAM" id="MobiDB-lite"/>
    </source>
</evidence>
<dbReference type="Pfam" id="PF00276">
    <property type="entry name" value="Ribosomal_L23"/>
    <property type="match status" value="1"/>
</dbReference>
<evidence type="ECO:0000313" key="7">
    <source>
        <dbReference type="Proteomes" id="UP000305067"/>
    </source>
</evidence>
<dbReference type="GO" id="GO:0003735">
    <property type="term" value="F:structural constituent of ribosome"/>
    <property type="evidence" value="ECO:0007669"/>
    <property type="project" value="InterPro"/>
</dbReference>
<dbReference type="OrthoDB" id="275582at2759"/>
<gene>
    <name evidence="6" type="ORF">BDV98DRAFT_561877</name>
</gene>
<name>A0A5C3R3E5_9AGAR</name>